<dbReference type="AlphaFoldDB" id="A0A940DER0"/>
<keyword evidence="1" id="KW-0812">Transmembrane</keyword>
<reference evidence="2" key="1">
    <citation type="submission" date="2020-10" db="EMBL/GenBank/DDBJ databases">
        <authorList>
            <person name="Gilroy R."/>
        </authorList>
    </citation>
    <scope>NUCLEOTIDE SEQUENCE</scope>
    <source>
        <strain evidence="2">B1-16210</strain>
    </source>
</reference>
<evidence type="ECO:0000313" key="3">
    <source>
        <dbReference type="Proteomes" id="UP000721442"/>
    </source>
</evidence>
<sequence length="169" mass="18520">MKTVCDFCKTEYALDAVPTGPVKCAVCGHTWVVPRPPRSNSVLVFIASLCALLSAIVFAVVVCYTDEMHEIQNHPLVSELNEVTRVTDESGAEHFQITGRVVNRSDQIYGVPGLVVVSYDSDDNVIARQRFMPPATLLDAGDDVSFTHVLSVPIDNVDKIRVKLETMGD</sequence>
<protein>
    <recommendedName>
        <fullName evidence="4">Zinc finger/thioredoxin putative domain-containing protein</fullName>
    </recommendedName>
</protein>
<keyword evidence="1" id="KW-0472">Membrane</keyword>
<organism evidence="2 3">
    <name type="scientific">Candidatus Enterousia excrementavium</name>
    <dbReference type="NCBI Taxonomy" id="2840789"/>
    <lineage>
        <taxon>Bacteria</taxon>
        <taxon>Pseudomonadati</taxon>
        <taxon>Pseudomonadota</taxon>
        <taxon>Alphaproteobacteria</taxon>
        <taxon>Candidatus Enterousia</taxon>
    </lineage>
</organism>
<gene>
    <name evidence="2" type="ORF">IAC77_02845</name>
</gene>
<name>A0A940DER0_9PROT</name>
<keyword evidence="1" id="KW-1133">Transmembrane helix</keyword>
<proteinExistence type="predicted"/>
<dbReference type="EMBL" id="JADINE010000035">
    <property type="protein sequence ID" value="MBO8407375.1"/>
    <property type="molecule type" value="Genomic_DNA"/>
</dbReference>
<evidence type="ECO:0008006" key="4">
    <source>
        <dbReference type="Google" id="ProtNLM"/>
    </source>
</evidence>
<reference evidence="2" key="2">
    <citation type="journal article" date="2021" name="PeerJ">
        <title>Extensive microbial diversity within the chicken gut microbiome revealed by metagenomics and culture.</title>
        <authorList>
            <person name="Gilroy R."/>
            <person name="Ravi A."/>
            <person name="Getino M."/>
            <person name="Pursley I."/>
            <person name="Horton D.L."/>
            <person name="Alikhan N.F."/>
            <person name="Baker D."/>
            <person name="Gharbi K."/>
            <person name="Hall N."/>
            <person name="Watson M."/>
            <person name="Adriaenssens E.M."/>
            <person name="Foster-Nyarko E."/>
            <person name="Jarju S."/>
            <person name="Secka A."/>
            <person name="Antonio M."/>
            <person name="Oren A."/>
            <person name="Chaudhuri R.R."/>
            <person name="La Ragione R."/>
            <person name="Hildebrand F."/>
            <person name="Pallen M.J."/>
        </authorList>
    </citation>
    <scope>NUCLEOTIDE SEQUENCE</scope>
    <source>
        <strain evidence="2">B1-16210</strain>
    </source>
</reference>
<accession>A0A940DER0</accession>
<dbReference type="Proteomes" id="UP000721442">
    <property type="component" value="Unassembled WGS sequence"/>
</dbReference>
<evidence type="ECO:0000313" key="2">
    <source>
        <dbReference type="EMBL" id="MBO8407375.1"/>
    </source>
</evidence>
<feature type="transmembrane region" description="Helical" evidence="1">
    <location>
        <begin position="42"/>
        <end position="64"/>
    </location>
</feature>
<evidence type="ECO:0000256" key="1">
    <source>
        <dbReference type="SAM" id="Phobius"/>
    </source>
</evidence>
<comment type="caution">
    <text evidence="2">The sequence shown here is derived from an EMBL/GenBank/DDBJ whole genome shotgun (WGS) entry which is preliminary data.</text>
</comment>